<organism evidence="4 5">
    <name type="scientific">Candidatus Woesebacteria bacterium GW2011_GWC2_31_9</name>
    <dbReference type="NCBI Taxonomy" id="1618586"/>
    <lineage>
        <taxon>Bacteria</taxon>
        <taxon>Candidatus Woeseibacteriota</taxon>
    </lineage>
</organism>
<gene>
    <name evidence="4" type="ORF">UR21_C0020G0019</name>
</gene>
<dbReference type="CDD" id="cd24161">
    <property type="entry name" value="NUDIX_ADPRase_Ndx2"/>
    <property type="match status" value="1"/>
</dbReference>
<keyword evidence="2 4" id="KW-0378">Hydrolase</keyword>
<reference evidence="4 5" key="1">
    <citation type="journal article" date="2015" name="Nature">
        <title>rRNA introns, odd ribosomes, and small enigmatic genomes across a large radiation of phyla.</title>
        <authorList>
            <person name="Brown C.T."/>
            <person name="Hug L.A."/>
            <person name="Thomas B.C."/>
            <person name="Sharon I."/>
            <person name="Castelle C.J."/>
            <person name="Singh A."/>
            <person name="Wilkins M.J."/>
            <person name="Williams K.H."/>
            <person name="Banfield J.F."/>
        </authorList>
    </citation>
    <scope>NUCLEOTIDE SEQUENCE [LARGE SCALE GENOMIC DNA]</scope>
</reference>
<dbReference type="AlphaFoldDB" id="A0A0F9YH60"/>
<dbReference type="EMBL" id="LBOI01000020">
    <property type="protein sequence ID" value="KKP30924.1"/>
    <property type="molecule type" value="Genomic_DNA"/>
</dbReference>
<protein>
    <submittedName>
        <fullName evidence="4">Hydrolase, NUDIX family domain protein</fullName>
    </submittedName>
</protein>
<dbReference type="GO" id="GO:0016787">
    <property type="term" value="F:hydrolase activity"/>
    <property type="evidence" value="ECO:0007669"/>
    <property type="project" value="UniProtKB-KW"/>
</dbReference>
<comment type="caution">
    <text evidence="4">The sequence shown here is derived from an EMBL/GenBank/DDBJ whole genome shotgun (WGS) entry which is preliminary data.</text>
</comment>
<evidence type="ECO:0000256" key="2">
    <source>
        <dbReference type="ARBA" id="ARBA00022801"/>
    </source>
</evidence>
<proteinExistence type="predicted"/>
<dbReference type="SUPFAM" id="SSF55811">
    <property type="entry name" value="Nudix"/>
    <property type="match status" value="1"/>
</dbReference>
<evidence type="ECO:0000313" key="5">
    <source>
        <dbReference type="Proteomes" id="UP000034803"/>
    </source>
</evidence>
<dbReference type="GO" id="GO:0019693">
    <property type="term" value="P:ribose phosphate metabolic process"/>
    <property type="evidence" value="ECO:0007669"/>
    <property type="project" value="TreeGrafter"/>
</dbReference>
<dbReference type="PANTHER" id="PTHR11839:SF18">
    <property type="entry name" value="NUDIX HYDROLASE DOMAIN-CONTAINING PROTEIN"/>
    <property type="match status" value="1"/>
</dbReference>
<evidence type="ECO:0000259" key="3">
    <source>
        <dbReference type="PROSITE" id="PS51462"/>
    </source>
</evidence>
<feature type="domain" description="Nudix hydrolase" evidence="3">
    <location>
        <begin position="38"/>
        <end position="166"/>
    </location>
</feature>
<evidence type="ECO:0000256" key="1">
    <source>
        <dbReference type="ARBA" id="ARBA00001946"/>
    </source>
</evidence>
<comment type="cofactor">
    <cofactor evidence="1">
        <name>Mg(2+)</name>
        <dbReference type="ChEBI" id="CHEBI:18420"/>
    </cofactor>
</comment>
<dbReference type="PROSITE" id="PS51462">
    <property type="entry name" value="NUDIX"/>
    <property type="match status" value="1"/>
</dbReference>
<name>A0A0F9YH60_9BACT</name>
<dbReference type="GO" id="GO:0006753">
    <property type="term" value="P:nucleoside phosphate metabolic process"/>
    <property type="evidence" value="ECO:0007669"/>
    <property type="project" value="TreeGrafter"/>
</dbReference>
<sequence>MAWKVKSSKEVYKNPYMTVTEDEVTTDNGLNLTWGVVHKSEAVGIIPFDGEYFYLVGQYRYPINLYSWEFPQGHFENHKSIKEAAIHELEEEAGLISENIIEIGRFFLAPGHNTQEYHVYLATNLKVVGQKPDPDEEGMKVKKVNITEIKNMIKNSEIKDGPTITIFKLFELYLEKNNK</sequence>
<accession>A0A0F9YH60</accession>
<dbReference type="Pfam" id="PF00293">
    <property type="entry name" value="NUDIX"/>
    <property type="match status" value="1"/>
</dbReference>
<dbReference type="Proteomes" id="UP000034803">
    <property type="component" value="Unassembled WGS sequence"/>
</dbReference>
<dbReference type="GO" id="GO:0005829">
    <property type="term" value="C:cytosol"/>
    <property type="evidence" value="ECO:0007669"/>
    <property type="project" value="TreeGrafter"/>
</dbReference>
<dbReference type="Gene3D" id="3.90.79.10">
    <property type="entry name" value="Nucleoside Triphosphate Pyrophosphohydrolase"/>
    <property type="match status" value="1"/>
</dbReference>
<evidence type="ECO:0000313" key="4">
    <source>
        <dbReference type="EMBL" id="KKP30924.1"/>
    </source>
</evidence>
<dbReference type="InterPro" id="IPR015797">
    <property type="entry name" value="NUDIX_hydrolase-like_dom_sf"/>
</dbReference>
<dbReference type="InterPro" id="IPR000086">
    <property type="entry name" value="NUDIX_hydrolase_dom"/>
</dbReference>
<dbReference type="PANTHER" id="PTHR11839">
    <property type="entry name" value="UDP/ADP-SUGAR PYROPHOSPHATASE"/>
    <property type="match status" value="1"/>
</dbReference>